<dbReference type="PANTHER" id="PTHR11846">
    <property type="entry name" value="ADENYLOSUCCINATE SYNTHETASE"/>
    <property type="match status" value="1"/>
</dbReference>
<dbReference type="GO" id="GO:0005737">
    <property type="term" value="C:cytoplasm"/>
    <property type="evidence" value="ECO:0007669"/>
    <property type="project" value="UniProtKB-SubCell"/>
</dbReference>
<keyword evidence="2 7" id="KW-0479">Metal-binding</keyword>
<comment type="function">
    <text evidence="8">Plays an important role in the de novo pathway of purine nucleotide biosynthesis.</text>
</comment>
<gene>
    <name evidence="10" type="ORF">CR201_G0039059</name>
</gene>
<dbReference type="EC" id="6.3.4.4" evidence="7 8"/>
<dbReference type="InterPro" id="IPR001114">
    <property type="entry name" value="Adenylosuccinate_synthetase"/>
</dbReference>
<comment type="subcellular location">
    <subcellularLocation>
        <location evidence="7">Cytoplasm</location>
    </subcellularLocation>
</comment>
<dbReference type="GO" id="GO:0005525">
    <property type="term" value="F:GTP binding"/>
    <property type="evidence" value="ECO:0007669"/>
    <property type="project" value="UniProtKB-UniRule"/>
</dbReference>
<comment type="cofactor">
    <cofactor evidence="7">
        <name>Mg(2+)</name>
        <dbReference type="ChEBI" id="CHEBI:18420"/>
    </cofactor>
    <text evidence="7">Binds 1 Mg(2+) ion per subunit.</text>
</comment>
<comment type="pathway">
    <text evidence="7 8">Purine metabolism; AMP biosynthesis via de novo pathway; AMP from IMP: step 1/2.</text>
</comment>
<sequence>MSGTRASNDRPPGAGGVKRGRLQQEAAATGSRVTVVLGAQWGDEGKGKVVDLLATDADIISRCQGGNNAGHTVVVDGKEYDFHLLPSGIINTKAVSFIGNGVVIHLPGLFEEAEKNEKKGLKDWEKRLIISDRAHLGDSGQQEVSSMCKHLSSASLLFPAALTWPARQCLIFTRLSTDFRKCNARHKRGRI</sequence>
<feature type="binding site" evidence="7">
    <location>
        <begin position="68"/>
        <end position="71"/>
    </location>
    <ligand>
        <name>IMP</name>
        <dbReference type="ChEBI" id="CHEBI:58053"/>
    </ligand>
</feature>
<evidence type="ECO:0000256" key="5">
    <source>
        <dbReference type="ARBA" id="ARBA00022842"/>
    </source>
</evidence>
<keyword evidence="6 7" id="KW-0342">GTP-binding</keyword>
<dbReference type="InterPro" id="IPR018220">
    <property type="entry name" value="Adenylosuccin_syn_GTP-bd"/>
</dbReference>
<comment type="caution">
    <text evidence="10">The sequence shown here is derived from an EMBL/GenBank/DDBJ whole genome shotgun (WGS) entry which is preliminary data.</text>
</comment>
<feature type="binding site" evidence="7">
    <location>
        <begin position="42"/>
        <end position="48"/>
    </location>
    <ligand>
        <name>GTP</name>
        <dbReference type="ChEBI" id="CHEBI:37565"/>
    </ligand>
</feature>
<comment type="subunit">
    <text evidence="7">Homodimer.</text>
</comment>
<dbReference type="EMBL" id="NDHI03003534">
    <property type="protein sequence ID" value="PNJ26082.1"/>
    <property type="molecule type" value="Genomic_DNA"/>
</dbReference>
<dbReference type="Gene3D" id="3.40.440.10">
    <property type="entry name" value="Adenylosuccinate Synthetase, subunit A, domain 1"/>
    <property type="match status" value="1"/>
</dbReference>
<evidence type="ECO:0000256" key="7">
    <source>
        <dbReference type="HAMAP-Rule" id="MF_03125"/>
    </source>
</evidence>
<feature type="active site" description="Proton acceptor" evidence="7">
    <location>
        <position position="43"/>
    </location>
</feature>
<evidence type="ECO:0000256" key="1">
    <source>
        <dbReference type="ARBA" id="ARBA00022598"/>
    </source>
</evidence>
<dbReference type="GO" id="GO:0046040">
    <property type="term" value="P:IMP metabolic process"/>
    <property type="evidence" value="ECO:0007669"/>
    <property type="project" value="TreeGrafter"/>
</dbReference>
<dbReference type="PROSITE" id="PS01266">
    <property type="entry name" value="ADENYLOSUCCIN_SYN_1"/>
    <property type="match status" value="1"/>
</dbReference>
<organism evidence="10">
    <name type="scientific">Pongo abelii</name>
    <name type="common">Sumatran orangutan</name>
    <name type="synonym">Pongo pygmaeus abelii</name>
    <dbReference type="NCBI Taxonomy" id="9601"/>
    <lineage>
        <taxon>Eukaryota</taxon>
        <taxon>Metazoa</taxon>
        <taxon>Chordata</taxon>
        <taxon>Craniata</taxon>
        <taxon>Vertebrata</taxon>
        <taxon>Euteleostomi</taxon>
        <taxon>Mammalia</taxon>
        <taxon>Eutheria</taxon>
        <taxon>Euarchontoglires</taxon>
        <taxon>Primates</taxon>
        <taxon>Haplorrhini</taxon>
        <taxon>Catarrhini</taxon>
        <taxon>Hominidae</taxon>
        <taxon>Pongo</taxon>
    </lineage>
</organism>
<evidence type="ECO:0000256" key="6">
    <source>
        <dbReference type="ARBA" id="ARBA00023134"/>
    </source>
</evidence>
<evidence type="ECO:0000256" key="3">
    <source>
        <dbReference type="ARBA" id="ARBA00022741"/>
    </source>
</evidence>
<dbReference type="UniPathway" id="UPA00075">
    <property type="reaction ID" value="UER00335"/>
</dbReference>
<dbReference type="HAMAP" id="MF_00011">
    <property type="entry name" value="Adenylosucc_synth"/>
    <property type="match status" value="1"/>
</dbReference>
<keyword evidence="5 7" id="KW-0460">Magnesium</keyword>
<comment type="catalytic activity">
    <reaction evidence="7 8">
        <text>IMP + L-aspartate + GTP = N(6)-(1,2-dicarboxyethyl)-AMP + GDP + phosphate + 2 H(+)</text>
        <dbReference type="Rhea" id="RHEA:15753"/>
        <dbReference type="ChEBI" id="CHEBI:15378"/>
        <dbReference type="ChEBI" id="CHEBI:29991"/>
        <dbReference type="ChEBI" id="CHEBI:37565"/>
        <dbReference type="ChEBI" id="CHEBI:43474"/>
        <dbReference type="ChEBI" id="CHEBI:57567"/>
        <dbReference type="ChEBI" id="CHEBI:58053"/>
        <dbReference type="ChEBI" id="CHEBI:58189"/>
        <dbReference type="EC" id="6.3.4.4"/>
    </reaction>
</comment>
<proteinExistence type="inferred from homology"/>
<dbReference type="GO" id="GO:0004019">
    <property type="term" value="F:adenylosuccinate synthase activity"/>
    <property type="evidence" value="ECO:0007669"/>
    <property type="project" value="UniProtKB-UniRule"/>
</dbReference>
<keyword evidence="1 7" id="KW-0436">Ligase</keyword>
<evidence type="ECO:0000256" key="2">
    <source>
        <dbReference type="ARBA" id="ARBA00022723"/>
    </source>
</evidence>
<feature type="binding site" evidence="7">
    <location>
        <begin position="43"/>
        <end position="46"/>
    </location>
    <ligand>
        <name>IMP</name>
        <dbReference type="ChEBI" id="CHEBI:58053"/>
    </ligand>
</feature>
<evidence type="ECO:0000256" key="9">
    <source>
        <dbReference type="SAM" id="MobiDB-lite"/>
    </source>
</evidence>
<evidence type="ECO:0000313" key="10">
    <source>
        <dbReference type="EMBL" id="PNJ26082.1"/>
    </source>
</evidence>
<dbReference type="AlphaFoldDB" id="A0A2J8SZ80"/>
<keyword evidence="3 7" id="KW-0547">Nucleotide-binding</keyword>
<dbReference type="GO" id="GO:0044208">
    <property type="term" value="P:'de novo' AMP biosynthetic process"/>
    <property type="evidence" value="ECO:0007669"/>
    <property type="project" value="UniProtKB-UniRule"/>
</dbReference>
<comment type="similarity">
    <text evidence="7 8">Belongs to the adenylosuccinate synthetase family.</text>
</comment>
<evidence type="ECO:0000256" key="8">
    <source>
        <dbReference type="RuleBase" id="RU000520"/>
    </source>
</evidence>
<dbReference type="InterPro" id="IPR042109">
    <property type="entry name" value="Adenylosuccinate_synth_dom1"/>
</dbReference>
<keyword evidence="7" id="KW-0963">Cytoplasm</keyword>
<comment type="caution">
    <text evidence="7">Lacks conserved residue(s) required for the propagation of feature annotation.</text>
</comment>
<feature type="binding site" evidence="7">
    <location>
        <begin position="70"/>
        <end position="72"/>
    </location>
    <ligand>
        <name>GTP</name>
        <dbReference type="ChEBI" id="CHEBI:37565"/>
    </ligand>
</feature>
<feature type="binding site" evidence="7">
    <location>
        <position position="70"/>
    </location>
    <ligand>
        <name>Mg(2+)</name>
        <dbReference type="ChEBI" id="CHEBI:18420"/>
    </ligand>
</feature>
<name>A0A2J8SZ80_PONAB</name>
<dbReference type="GO" id="GO:0000287">
    <property type="term" value="F:magnesium ion binding"/>
    <property type="evidence" value="ECO:0007669"/>
    <property type="project" value="UniProtKB-UniRule"/>
</dbReference>
<protein>
    <recommendedName>
        <fullName evidence="7 8">Adenylosuccinate synthetase</fullName>
        <shortName evidence="7">AMPSase</shortName>
        <shortName evidence="7">AdSS</shortName>
        <ecNumber evidence="7 8">6.3.4.4</ecNumber>
    </recommendedName>
    <alternativeName>
        <fullName evidence="7">IMP--aspartate ligase</fullName>
    </alternativeName>
</protein>
<evidence type="ECO:0000256" key="4">
    <source>
        <dbReference type="ARBA" id="ARBA00022755"/>
    </source>
</evidence>
<dbReference type="InterPro" id="IPR027417">
    <property type="entry name" value="P-loop_NTPase"/>
</dbReference>
<dbReference type="PANTHER" id="PTHR11846:SF2">
    <property type="entry name" value="ADENYLOSUCCINATE SYNTHETASE ISOZYME 1"/>
    <property type="match status" value="1"/>
</dbReference>
<dbReference type="Pfam" id="PF00709">
    <property type="entry name" value="Adenylsucc_synt"/>
    <property type="match status" value="1"/>
</dbReference>
<comment type="function">
    <text evidence="7">Plays an important role in the de novo pathway and in the salvage pathway of purine nucleotide biosynthesis. Catalyzes the first commited step in the biosynthesis of AMP from IMP.</text>
</comment>
<feature type="binding site" evidence="7">
    <location>
        <position position="43"/>
    </location>
    <ligand>
        <name>Mg(2+)</name>
        <dbReference type="ChEBI" id="CHEBI:18420"/>
    </ligand>
</feature>
<accession>A0A2J8SZ80</accession>
<reference evidence="10" key="1">
    <citation type="submission" date="2017-12" db="EMBL/GenBank/DDBJ databases">
        <title>High-resolution comparative analysis of great ape genomes.</title>
        <authorList>
            <person name="Pollen A."/>
            <person name="Hastie A."/>
            <person name="Hormozdiari F."/>
            <person name="Dougherty M."/>
            <person name="Liu R."/>
            <person name="Chaisson M."/>
            <person name="Hoppe E."/>
            <person name="Hill C."/>
            <person name="Pang A."/>
            <person name="Hillier L."/>
            <person name="Baker C."/>
            <person name="Armstrong J."/>
            <person name="Shendure J."/>
            <person name="Paten B."/>
            <person name="Wilson R."/>
            <person name="Chao H."/>
            <person name="Schneider V."/>
            <person name="Ventura M."/>
            <person name="Kronenberg Z."/>
            <person name="Murali S."/>
            <person name="Gordon D."/>
            <person name="Cantsilieris S."/>
            <person name="Munson K."/>
            <person name="Nelson B."/>
            <person name="Raja A."/>
            <person name="Underwood J."/>
            <person name="Diekhans M."/>
            <person name="Fiddes I."/>
            <person name="Haussler D."/>
            <person name="Eichler E."/>
        </authorList>
    </citation>
    <scope>NUCLEOTIDE SEQUENCE [LARGE SCALE GENOMIC DNA]</scope>
    <source>
        <strain evidence="10">Susie</strain>
    </source>
</reference>
<keyword evidence="4 7" id="KW-0658">Purine biosynthesis</keyword>
<feature type="region of interest" description="Disordered" evidence="9">
    <location>
        <begin position="1"/>
        <end position="21"/>
    </location>
</feature>
<feature type="active site" description="Proton donor" evidence="7">
    <location>
        <position position="71"/>
    </location>
</feature>
<dbReference type="SMART" id="SM00788">
    <property type="entry name" value="Adenylsucc_synt"/>
    <property type="match status" value="1"/>
</dbReference>
<dbReference type="SUPFAM" id="SSF52540">
    <property type="entry name" value="P-loop containing nucleoside triphosphate hydrolases"/>
    <property type="match status" value="1"/>
</dbReference>